<evidence type="ECO:0000313" key="2">
    <source>
        <dbReference type="Proteomes" id="UP000051269"/>
    </source>
</evidence>
<evidence type="ECO:0000313" key="1">
    <source>
        <dbReference type="EMBL" id="KRO62004.1"/>
    </source>
</evidence>
<name>A0A0R2RHE5_9BACT</name>
<accession>A0A0R2RHE5</accession>
<sequence>MDGLGAVGASEVAEAREKEFQVVGDFGDSADGAAGGADWVGLAEGDGGWDTFDAVDSGAIHTLEELAGVGAESFRVAALAFSVKSIESEGGFA</sequence>
<comment type="caution">
    <text evidence="1">The sequence shown here is derived from an EMBL/GenBank/DDBJ whole genome shotgun (WGS) entry which is preliminary data.</text>
</comment>
<dbReference type="Proteomes" id="UP000051269">
    <property type="component" value="Unassembled WGS sequence"/>
</dbReference>
<proteinExistence type="predicted"/>
<dbReference type="AlphaFoldDB" id="A0A0R2RHE5"/>
<dbReference type="EMBL" id="LIBO01000157">
    <property type="protein sequence ID" value="KRO62004.1"/>
    <property type="molecule type" value="Genomic_DNA"/>
</dbReference>
<protein>
    <submittedName>
        <fullName evidence="1">Uncharacterized protein</fullName>
    </submittedName>
</protein>
<reference evidence="1 2" key="1">
    <citation type="submission" date="2015-10" db="EMBL/GenBank/DDBJ databases">
        <title>Metagenome-Assembled Genomes uncover a global brackish microbiome.</title>
        <authorList>
            <person name="Hugerth L.W."/>
            <person name="Larsson J."/>
            <person name="Alneberg J."/>
            <person name="Lindh M.V."/>
            <person name="Legrand C."/>
            <person name="Pinhassi J."/>
            <person name="Andersson A.F."/>
        </authorList>
    </citation>
    <scope>NUCLEOTIDE SEQUENCE [LARGE SCALE GENOMIC DNA]</scope>
    <source>
        <strain evidence="1">BACL18 MAG-120507-bin52</strain>
    </source>
</reference>
<organism evidence="1 2">
    <name type="scientific">Verrucomicrobia subdivision 6 bacterium BACL9 MAG-120507-bin52</name>
    <dbReference type="NCBI Taxonomy" id="1655590"/>
    <lineage>
        <taxon>Bacteria</taxon>
        <taxon>Pseudomonadati</taxon>
        <taxon>Verrucomicrobiota</taxon>
        <taxon>Verrucomicrobiia</taxon>
        <taxon>Verrucomicrobiales</taxon>
        <taxon>Verrucomicrobia subdivision 6</taxon>
    </lineage>
</organism>
<gene>
    <name evidence="1" type="ORF">ABR82_08505</name>
</gene>